<keyword evidence="4" id="KW-0227">DNA damage</keyword>
<evidence type="ECO:0000259" key="8">
    <source>
        <dbReference type="Pfam" id="PF01261"/>
    </source>
</evidence>
<dbReference type="GO" id="GO:0006284">
    <property type="term" value="P:base-excision repair"/>
    <property type="evidence" value="ECO:0007669"/>
    <property type="project" value="TreeGrafter"/>
</dbReference>
<dbReference type="SUPFAM" id="SSF51658">
    <property type="entry name" value="Xylose isomerase-like"/>
    <property type="match status" value="1"/>
</dbReference>
<sequence>MSRYLGFIGAAFDVSDPIAGAKARKADAVQFFLGNPQSWSSPELPYPDGPDALREAAQAAGIRLYVHAPFIINVASTNNKVRIPSRSLLSKTLKLASLIGAEGVIVHGGHVAEGEDPAVGVANWGKALAQVESDVPVLIENTAGGDRAMARRLDSITRLFEVATKYGAGFCLDTCHAHAGGLNMETLVRDIMGATGRIDLIHANGSRDTADSGRDRHANLANNDQFENLLDAKLVARIIYEAKAPAIVETPGDENAQAADIAFLRAQLAAVAGE</sequence>
<dbReference type="PROSITE" id="PS00730">
    <property type="entry name" value="AP_NUCLEASE_F2_2"/>
    <property type="match status" value="1"/>
</dbReference>
<evidence type="ECO:0000256" key="3">
    <source>
        <dbReference type="ARBA" id="ARBA00022723"/>
    </source>
</evidence>
<feature type="domain" description="Xylose isomerase-like TIM barrel" evidence="8">
    <location>
        <begin position="21"/>
        <end position="266"/>
    </location>
</feature>
<evidence type="ECO:0000256" key="7">
    <source>
        <dbReference type="ARBA" id="ARBA00023204"/>
    </source>
</evidence>
<organism evidence="9">
    <name type="scientific">mine drainage metagenome</name>
    <dbReference type="NCBI Taxonomy" id="410659"/>
    <lineage>
        <taxon>unclassified sequences</taxon>
        <taxon>metagenomes</taxon>
        <taxon>ecological metagenomes</taxon>
    </lineage>
</organism>
<dbReference type="GO" id="GO:0003906">
    <property type="term" value="F:DNA-(apurinic or apyrimidinic site) endonuclease activity"/>
    <property type="evidence" value="ECO:0007669"/>
    <property type="project" value="TreeGrafter"/>
</dbReference>
<keyword evidence="3" id="KW-0479">Metal-binding</keyword>
<dbReference type="AlphaFoldDB" id="A0A1J5Q2Z8"/>
<dbReference type="InterPro" id="IPR036237">
    <property type="entry name" value="Xyl_isomerase-like_sf"/>
</dbReference>
<comment type="similarity">
    <text evidence="2">Belongs to the AP endonuclease 2 family.</text>
</comment>
<keyword evidence="7" id="KW-0234">DNA repair</keyword>
<name>A0A1J5Q2Z8_9ZZZZ</name>
<comment type="cofactor">
    <cofactor evidence="1">
        <name>Zn(2+)</name>
        <dbReference type="ChEBI" id="CHEBI:29105"/>
    </cofactor>
</comment>
<dbReference type="EC" id="3.1.21.2" evidence="9"/>
<dbReference type="InterPro" id="IPR013022">
    <property type="entry name" value="Xyl_isomerase-like_TIM-brl"/>
</dbReference>
<dbReference type="PANTHER" id="PTHR21445:SF0">
    <property type="entry name" value="APURINIC-APYRIMIDINIC ENDONUCLEASE"/>
    <property type="match status" value="1"/>
</dbReference>
<dbReference type="Gene3D" id="3.20.20.150">
    <property type="entry name" value="Divalent-metal-dependent TIM barrel enzymes"/>
    <property type="match status" value="1"/>
</dbReference>
<dbReference type="PANTHER" id="PTHR21445">
    <property type="entry name" value="ENDONUCLEASE IV ENDODEOXYRIBONUCLEASE IV"/>
    <property type="match status" value="1"/>
</dbReference>
<keyword evidence="6" id="KW-0862">Zinc</keyword>
<evidence type="ECO:0000256" key="6">
    <source>
        <dbReference type="ARBA" id="ARBA00022833"/>
    </source>
</evidence>
<keyword evidence="5 9" id="KW-0378">Hydrolase</keyword>
<dbReference type="GO" id="GO:0008270">
    <property type="term" value="F:zinc ion binding"/>
    <property type="evidence" value="ECO:0007669"/>
    <property type="project" value="InterPro"/>
</dbReference>
<evidence type="ECO:0000256" key="4">
    <source>
        <dbReference type="ARBA" id="ARBA00022763"/>
    </source>
</evidence>
<dbReference type="Pfam" id="PF01261">
    <property type="entry name" value="AP_endonuc_2"/>
    <property type="match status" value="1"/>
</dbReference>
<dbReference type="InterPro" id="IPR018246">
    <property type="entry name" value="AP_endonuc_F2_Zn_BS"/>
</dbReference>
<dbReference type="EMBL" id="MLJW01001558">
    <property type="protein sequence ID" value="OIQ77690.1"/>
    <property type="molecule type" value="Genomic_DNA"/>
</dbReference>
<gene>
    <name evidence="9" type="primary">end</name>
    <name evidence="9" type="ORF">GALL_406140</name>
</gene>
<comment type="caution">
    <text evidence="9">The sequence shown here is derived from an EMBL/GenBank/DDBJ whole genome shotgun (WGS) entry which is preliminary data.</text>
</comment>
<accession>A0A1J5Q2Z8</accession>
<dbReference type="GO" id="GO:0008833">
    <property type="term" value="F:deoxyribonuclease IV (phage-T4-induced) activity"/>
    <property type="evidence" value="ECO:0007669"/>
    <property type="project" value="UniProtKB-EC"/>
</dbReference>
<keyword evidence="9" id="KW-0255">Endonuclease</keyword>
<dbReference type="PROSITE" id="PS51432">
    <property type="entry name" value="AP_NUCLEASE_F2_4"/>
    <property type="match status" value="1"/>
</dbReference>
<dbReference type="GO" id="GO:0003677">
    <property type="term" value="F:DNA binding"/>
    <property type="evidence" value="ECO:0007669"/>
    <property type="project" value="InterPro"/>
</dbReference>
<proteinExistence type="inferred from homology"/>
<dbReference type="InterPro" id="IPR001719">
    <property type="entry name" value="AP_endonuc_2"/>
</dbReference>
<dbReference type="NCBIfam" id="NF002198">
    <property type="entry name" value="PRK01060.1-3"/>
    <property type="match status" value="1"/>
</dbReference>
<protein>
    <submittedName>
        <fullName evidence="9">Putative endonuclease 4</fullName>
        <ecNumber evidence="9">3.1.21.2</ecNumber>
    </submittedName>
</protein>
<evidence type="ECO:0000256" key="5">
    <source>
        <dbReference type="ARBA" id="ARBA00022801"/>
    </source>
</evidence>
<evidence type="ECO:0000256" key="1">
    <source>
        <dbReference type="ARBA" id="ARBA00001947"/>
    </source>
</evidence>
<evidence type="ECO:0000256" key="2">
    <source>
        <dbReference type="ARBA" id="ARBA00005340"/>
    </source>
</evidence>
<evidence type="ECO:0000313" key="9">
    <source>
        <dbReference type="EMBL" id="OIQ77690.1"/>
    </source>
</evidence>
<dbReference type="SMART" id="SM00518">
    <property type="entry name" value="AP2Ec"/>
    <property type="match status" value="1"/>
</dbReference>
<keyword evidence="9" id="KW-0540">Nuclease</keyword>
<reference evidence="9" key="1">
    <citation type="submission" date="2016-10" db="EMBL/GenBank/DDBJ databases">
        <title>Sequence of Gallionella enrichment culture.</title>
        <authorList>
            <person name="Poehlein A."/>
            <person name="Muehling M."/>
            <person name="Daniel R."/>
        </authorList>
    </citation>
    <scope>NUCLEOTIDE SEQUENCE</scope>
</reference>
<dbReference type="GO" id="GO:0008081">
    <property type="term" value="F:phosphoric diester hydrolase activity"/>
    <property type="evidence" value="ECO:0007669"/>
    <property type="project" value="TreeGrafter"/>
</dbReference>